<evidence type="ECO:0000256" key="1">
    <source>
        <dbReference type="SAM" id="MobiDB-lite"/>
    </source>
</evidence>
<proteinExistence type="predicted"/>
<accession>A0A6A5VZ98</accession>
<evidence type="ECO:0000313" key="3">
    <source>
        <dbReference type="Proteomes" id="UP000799779"/>
    </source>
</evidence>
<feature type="compositionally biased region" description="Low complexity" evidence="1">
    <location>
        <begin position="18"/>
        <end position="53"/>
    </location>
</feature>
<dbReference type="Proteomes" id="UP000799779">
    <property type="component" value="Unassembled WGS sequence"/>
</dbReference>
<evidence type="ECO:0000313" key="2">
    <source>
        <dbReference type="EMBL" id="KAF1994028.1"/>
    </source>
</evidence>
<dbReference type="AlphaFoldDB" id="A0A6A5VZ98"/>
<keyword evidence="3" id="KW-1185">Reference proteome</keyword>
<sequence length="94" mass="10506">MLNRIVTPRCKLFPALPFPSSSSSFFPSSHSSTSLPPSSSRLPLPLHQSLLHQSPKHPSPEPTRFSRLRYTTLRYAPIILLIPSHESGVYALLE</sequence>
<dbReference type="EMBL" id="ML977674">
    <property type="protein sequence ID" value="KAF1994028.1"/>
    <property type="molecule type" value="Genomic_DNA"/>
</dbReference>
<organism evidence="2 3">
    <name type="scientific">Amniculicola lignicola CBS 123094</name>
    <dbReference type="NCBI Taxonomy" id="1392246"/>
    <lineage>
        <taxon>Eukaryota</taxon>
        <taxon>Fungi</taxon>
        <taxon>Dikarya</taxon>
        <taxon>Ascomycota</taxon>
        <taxon>Pezizomycotina</taxon>
        <taxon>Dothideomycetes</taxon>
        <taxon>Pleosporomycetidae</taxon>
        <taxon>Pleosporales</taxon>
        <taxon>Amniculicolaceae</taxon>
        <taxon>Amniculicola</taxon>
    </lineage>
</organism>
<reference evidence="2" key="1">
    <citation type="journal article" date="2020" name="Stud. Mycol.">
        <title>101 Dothideomycetes genomes: a test case for predicting lifestyles and emergence of pathogens.</title>
        <authorList>
            <person name="Haridas S."/>
            <person name="Albert R."/>
            <person name="Binder M."/>
            <person name="Bloem J."/>
            <person name="Labutti K."/>
            <person name="Salamov A."/>
            <person name="Andreopoulos B."/>
            <person name="Baker S."/>
            <person name="Barry K."/>
            <person name="Bills G."/>
            <person name="Bluhm B."/>
            <person name="Cannon C."/>
            <person name="Castanera R."/>
            <person name="Culley D."/>
            <person name="Daum C."/>
            <person name="Ezra D."/>
            <person name="Gonzalez J."/>
            <person name="Henrissat B."/>
            <person name="Kuo A."/>
            <person name="Liang C."/>
            <person name="Lipzen A."/>
            <person name="Lutzoni F."/>
            <person name="Magnuson J."/>
            <person name="Mondo S."/>
            <person name="Nolan M."/>
            <person name="Ohm R."/>
            <person name="Pangilinan J."/>
            <person name="Park H.-J."/>
            <person name="Ramirez L."/>
            <person name="Alfaro M."/>
            <person name="Sun H."/>
            <person name="Tritt A."/>
            <person name="Yoshinaga Y."/>
            <person name="Zwiers L.-H."/>
            <person name="Turgeon B."/>
            <person name="Goodwin S."/>
            <person name="Spatafora J."/>
            <person name="Crous P."/>
            <person name="Grigoriev I."/>
        </authorList>
    </citation>
    <scope>NUCLEOTIDE SEQUENCE</scope>
    <source>
        <strain evidence="2">CBS 123094</strain>
    </source>
</reference>
<name>A0A6A5VZ98_9PLEO</name>
<gene>
    <name evidence="2" type="ORF">P154DRAFT_41366</name>
</gene>
<feature type="region of interest" description="Disordered" evidence="1">
    <location>
        <begin position="18"/>
        <end position="64"/>
    </location>
</feature>
<protein>
    <submittedName>
        <fullName evidence="2">Uncharacterized protein</fullName>
    </submittedName>
</protein>